<name>A0A063Y4Y7_9GAMM</name>
<dbReference type="STRING" id="267850.ADINL_1331"/>
<sequence>MKFTKQTQALRLVRQHNGQTADQDEQDTDLLLGALYQALAQREKRKWPEGDKCFYHPAFSNTDHSLERLTQVLACSRTARICLAGPPGTGKTRFAQHLAVQLQRPLMVENASNLRDISVEGVGQSWVDAVAEARRRNAVLLIDDADNLLADLSHTQYPVDGYEGILVLTVQSREPLSARVRRYFDFHVCFNFLNPEQTWMLFNHLLGRCDQEGGVLALSKKMRSALDQLNQLTPADFRRIEQQYQLSNQRLTPEGLLLGLQQEHAKKTHHQFNVTGCIK</sequence>
<dbReference type="AlphaFoldDB" id="A0A063Y4Y7"/>
<reference evidence="2 3" key="1">
    <citation type="journal article" date="2005" name="Int. J. Syst. Evol. Microbiol.">
        <title>Nitrincola lacisaponensis gen. nov., sp. nov., a novel alkaliphilic bacterium isolated from an alkaline, saline lake.</title>
        <authorList>
            <person name="Dimitriu P.A."/>
            <person name="Shukla S.K."/>
            <person name="Conradt J."/>
            <person name="Marquez M.C."/>
            <person name="Ventosa A."/>
            <person name="Maglia A."/>
            <person name="Peyton B.M."/>
            <person name="Pinkart H.C."/>
            <person name="Mormile M.R."/>
        </authorList>
    </citation>
    <scope>NUCLEOTIDE SEQUENCE [LARGE SCALE GENOMIC DNA]</scope>
    <source>
        <strain evidence="2 3">4CA</strain>
    </source>
</reference>
<evidence type="ECO:0000313" key="2">
    <source>
        <dbReference type="EMBL" id="KDE40739.1"/>
    </source>
</evidence>
<evidence type="ECO:0000313" key="3">
    <source>
        <dbReference type="Proteomes" id="UP000027318"/>
    </source>
</evidence>
<feature type="domain" description="AAA+ ATPase" evidence="1">
    <location>
        <begin position="77"/>
        <end position="194"/>
    </location>
</feature>
<accession>A0A063Y4Y7</accession>
<dbReference type="Gene3D" id="3.40.50.300">
    <property type="entry name" value="P-loop containing nucleotide triphosphate hydrolases"/>
    <property type="match status" value="1"/>
</dbReference>
<dbReference type="GO" id="GO:0016887">
    <property type="term" value="F:ATP hydrolysis activity"/>
    <property type="evidence" value="ECO:0007669"/>
    <property type="project" value="InterPro"/>
</dbReference>
<dbReference type="GO" id="GO:0005524">
    <property type="term" value="F:ATP binding"/>
    <property type="evidence" value="ECO:0007669"/>
    <property type="project" value="InterPro"/>
</dbReference>
<dbReference type="InterPro" id="IPR003593">
    <property type="entry name" value="AAA+_ATPase"/>
</dbReference>
<dbReference type="InterPro" id="IPR003959">
    <property type="entry name" value="ATPase_AAA_core"/>
</dbReference>
<evidence type="ECO:0000259" key="1">
    <source>
        <dbReference type="SMART" id="SM00382"/>
    </source>
</evidence>
<dbReference type="SMART" id="SM00382">
    <property type="entry name" value="AAA"/>
    <property type="match status" value="1"/>
</dbReference>
<dbReference type="RefSeq" id="WP_036545104.1">
    <property type="nucleotide sequence ID" value="NZ_JMSZ01000016.1"/>
</dbReference>
<keyword evidence="3" id="KW-1185">Reference proteome</keyword>
<dbReference type="Pfam" id="PF00004">
    <property type="entry name" value="AAA"/>
    <property type="match status" value="1"/>
</dbReference>
<dbReference type="OrthoDB" id="9809379at2"/>
<comment type="caution">
    <text evidence="2">The sequence shown here is derived from an EMBL/GenBank/DDBJ whole genome shotgun (WGS) entry which is preliminary data.</text>
</comment>
<protein>
    <submittedName>
        <fullName evidence="2">ATPase, AAA family</fullName>
    </submittedName>
</protein>
<dbReference type="Proteomes" id="UP000027318">
    <property type="component" value="Unassembled WGS sequence"/>
</dbReference>
<dbReference type="InterPro" id="IPR027417">
    <property type="entry name" value="P-loop_NTPase"/>
</dbReference>
<dbReference type="EMBL" id="JMSZ01000016">
    <property type="protein sequence ID" value="KDE40739.1"/>
    <property type="molecule type" value="Genomic_DNA"/>
</dbReference>
<organism evidence="2 3">
    <name type="scientific">Nitrincola lacisaponensis</name>
    <dbReference type="NCBI Taxonomy" id="267850"/>
    <lineage>
        <taxon>Bacteria</taxon>
        <taxon>Pseudomonadati</taxon>
        <taxon>Pseudomonadota</taxon>
        <taxon>Gammaproteobacteria</taxon>
        <taxon>Oceanospirillales</taxon>
        <taxon>Oceanospirillaceae</taxon>
        <taxon>Nitrincola</taxon>
    </lineage>
</organism>
<dbReference type="SUPFAM" id="SSF52540">
    <property type="entry name" value="P-loop containing nucleoside triphosphate hydrolases"/>
    <property type="match status" value="1"/>
</dbReference>
<gene>
    <name evidence="2" type="ORF">ADINL_1331</name>
</gene>
<proteinExistence type="predicted"/>